<name>A0AAU0UQV8_9FIRM</name>
<dbReference type="Proteomes" id="UP001329915">
    <property type="component" value="Chromosome"/>
</dbReference>
<dbReference type="Gene3D" id="3.40.1350.10">
    <property type="match status" value="1"/>
</dbReference>
<dbReference type="InterPro" id="IPR011335">
    <property type="entry name" value="Restrct_endonuc-II-like"/>
</dbReference>
<dbReference type="InterPro" id="IPR003509">
    <property type="entry name" value="UPF0102_YraN-like"/>
</dbReference>
<evidence type="ECO:0000256" key="2">
    <source>
        <dbReference type="HAMAP-Rule" id="MF_00048"/>
    </source>
</evidence>
<dbReference type="HAMAP" id="MF_00048">
    <property type="entry name" value="UPF0102"/>
    <property type="match status" value="1"/>
</dbReference>
<reference evidence="3 4" key="1">
    <citation type="submission" date="2023-04" db="EMBL/GenBank/DDBJ databases">
        <authorList>
            <person name="Hsu D."/>
        </authorList>
    </citation>
    <scope>NUCLEOTIDE SEQUENCE [LARGE SCALE GENOMIC DNA]</scope>
    <source>
        <strain evidence="3 4">MK1</strain>
    </source>
</reference>
<protein>
    <recommendedName>
        <fullName evidence="2">UPF0102 protein MFMK1_002059</fullName>
    </recommendedName>
</protein>
<dbReference type="EMBL" id="CP121694">
    <property type="protein sequence ID" value="WRO22234.1"/>
    <property type="molecule type" value="Genomic_DNA"/>
</dbReference>
<dbReference type="NCBIfam" id="NF009154">
    <property type="entry name" value="PRK12497.3-3"/>
    <property type="match status" value="1"/>
</dbReference>
<dbReference type="RefSeq" id="WP_366921651.1">
    <property type="nucleotide sequence ID" value="NZ_CP121694.1"/>
</dbReference>
<dbReference type="SUPFAM" id="SSF52980">
    <property type="entry name" value="Restriction endonuclease-like"/>
    <property type="match status" value="1"/>
</dbReference>
<proteinExistence type="inferred from homology"/>
<dbReference type="InterPro" id="IPR011856">
    <property type="entry name" value="tRNA_endonuc-like_dom_sf"/>
</dbReference>
<sequence length="121" mass="13721">MPTKGRVDKGKRGEDAAVLHLKKFGYQIVARNFRCRYGEIDIIARDGDTLVFVEVKSRTSARFGSPFESVDIRKQKKLRQLAVIYLQSVEEYVGNVRFDVVGVYLTPAGEVTEINVIKHAF</sequence>
<gene>
    <name evidence="3" type="ORF">MFMK1_002059</name>
</gene>
<dbReference type="PANTHER" id="PTHR34039:SF1">
    <property type="entry name" value="UPF0102 PROTEIN YRAN"/>
    <property type="match status" value="1"/>
</dbReference>
<dbReference type="Pfam" id="PF02021">
    <property type="entry name" value="UPF0102"/>
    <property type="match status" value="1"/>
</dbReference>
<keyword evidence="4" id="KW-1185">Reference proteome</keyword>
<dbReference type="CDD" id="cd20736">
    <property type="entry name" value="PoNe_Nuclease"/>
    <property type="match status" value="1"/>
</dbReference>
<dbReference type="GO" id="GO:0003676">
    <property type="term" value="F:nucleic acid binding"/>
    <property type="evidence" value="ECO:0007669"/>
    <property type="project" value="InterPro"/>
</dbReference>
<dbReference type="AlphaFoldDB" id="A0AAU0UQV8"/>
<organism evidence="3 4">
    <name type="scientific">Metallumcola ferriviriculae</name>
    <dbReference type="NCBI Taxonomy" id="3039180"/>
    <lineage>
        <taxon>Bacteria</taxon>
        <taxon>Bacillati</taxon>
        <taxon>Bacillota</taxon>
        <taxon>Clostridia</taxon>
        <taxon>Neomoorellales</taxon>
        <taxon>Desulfitibacteraceae</taxon>
        <taxon>Metallumcola</taxon>
    </lineage>
</organism>
<evidence type="ECO:0000256" key="1">
    <source>
        <dbReference type="ARBA" id="ARBA00006738"/>
    </source>
</evidence>
<accession>A0AAU0UQV8</accession>
<dbReference type="NCBIfam" id="NF009150">
    <property type="entry name" value="PRK12497.1-3"/>
    <property type="match status" value="1"/>
</dbReference>
<dbReference type="NCBIfam" id="TIGR00252">
    <property type="entry name" value="YraN family protein"/>
    <property type="match status" value="1"/>
</dbReference>
<evidence type="ECO:0000313" key="3">
    <source>
        <dbReference type="EMBL" id="WRO22234.1"/>
    </source>
</evidence>
<evidence type="ECO:0000313" key="4">
    <source>
        <dbReference type="Proteomes" id="UP001329915"/>
    </source>
</evidence>
<comment type="similarity">
    <text evidence="1 2">Belongs to the UPF0102 family.</text>
</comment>
<dbReference type="KEGG" id="dbc:MFMK1_002059"/>
<dbReference type="PANTHER" id="PTHR34039">
    <property type="entry name" value="UPF0102 PROTEIN YRAN"/>
    <property type="match status" value="1"/>
</dbReference>